<evidence type="ECO:0000256" key="1">
    <source>
        <dbReference type="SAM" id="MobiDB-lite"/>
    </source>
</evidence>
<accession>A0A3N4I9D5</accession>
<proteinExistence type="predicted"/>
<evidence type="ECO:0000313" key="3">
    <source>
        <dbReference type="Proteomes" id="UP000275078"/>
    </source>
</evidence>
<feature type="compositionally biased region" description="Polar residues" evidence="1">
    <location>
        <begin position="365"/>
        <end position="376"/>
    </location>
</feature>
<organism evidence="2 3">
    <name type="scientific">Ascobolus immersus RN42</name>
    <dbReference type="NCBI Taxonomy" id="1160509"/>
    <lineage>
        <taxon>Eukaryota</taxon>
        <taxon>Fungi</taxon>
        <taxon>Dikarya</taxon>
        <taxon>Ascomycota</taxon>
        <taxon>Pezizomycotina</taxon>
        <taxon>Pezizomycetes</taxon>
        <taxon>Pezizales</taxon>
        <taxon>Ascobolaceae</taxon>
        <taxon>Ascobolus</taxon>
    </lineage>
</organism>
<reference evidence="2 3" key="1">
    <citation type="journal article" date="2018" name="Nat. Ecol. Evol.">
        <title>Pezizomycetes genomes reveal the molecular basis of ectomycorrhizal truffle lifestyle.</title>
        <authorList>
            <person name="Murat C."/>
            <person name="Payen T."/>
            <person name="Noel B."/>
            <person name="Kuo A."/>
            <person name="Morin E."/>
            <person name="Chen J."/>
            <person name="Kohler A."/>
            <person name="Krizsan K."/>
            <person name="Balestrini R."/>
            <person name="Da Silva C."/>
            <person name="Montanini B."/>
            <person name="Hainaut M."/>
            <person name="Levati E."/>
            <person name="Barry K.W."/>
            <person name="Belfiori B."/>
            <person name="Cichocki N."/>
            <person name="Clum A."/>
            <person name="Dockter R.B."/>
            <person name="Fauchery L."/>
            <person name="Guy J."/>
            <person name="Iotti M."/>
            <person name="Le Tacon F."/>
            <person name="Lindquist E.A."/>
            <person name="Lipzen A."/>
            <person name="Malagnac F."/>
            <person name="Mello A."/>
            <person name="Molinier V."/>
            <person name="Miyauchi S."/>
            <person name="Poulain J."/>
            <person name="Riccioni C."/>
            <person name="Rubini A."/>
            <person name="Sitrit Y."/>
            <person name="Splivallo R."/>
            <person name="Traeger S."/>
            <person name="Wang M."/>
            <person name="Zifcakova L."/>
            <person name="Wipf D."/>
            <person name="Zambonelli A."/>
            <person name="Paolocci F."/>
            <person name="Nowrousian M."/>
            <person name="Ottonello S."/>
            <person name="Baldrian P."/>
            <person name="Spatafora J.W."/>
            <person name="Henrissat B."/>
            <person name="Nagy L.G."/>
            <person name="Aury J.M."/>
            <person name="Wincker P."/>
            <person name="Grigoriev I.V."/>
            <person name="Bonfante P."/>
            <person name="Martin F.M."/>
        </authorList>
    </citation>
    <scope>NUCLEOTIDE SEQUENCE [LARGE SCALE GENOMIC DNA]</scope>
    <source>
        <strain evidence="2 3">RN42</strain>
    </source>
</reference>
<feature type="compositionally biased region" description="Acidic residues" evidence="1">
    <location>
        <begin position="388"/>
        <end position="411"/>
    </location>
</feature>
<name>A0A3N4I9D5_ASCIM</name>
<gene>
    <name evidence="2" type="ORF">BJ508DRAFT_82928</name>
</gene>
<keyword evidence="3" id="KW-1185">Reference proteome</keyword>
<dbReference type="EMBL" id="ML119669">
    <property type="protein sequence ID" value="RPA82679.1"/>
    <property type="molecule type" value="Genomic_DNA"/>
</dbReference>
<dbReference type="Pfam" id="PF12511">
    <property type="entry name" value="DUF3716"/>
    <property type="match status" value="1"/>
</dbReference>
<dbReference type="Proteomes" id="UP000275078">
    <property type="component" value="Unassembled WGS sequence"/>
</dbReference>
<sequence length="535" mass="59839">MRKRMMNCMVEQYIEGKNTLFLQTETFKSFNLPTSTAEGLGYLLPRNLKAFRQGLTADQIQAQAIPLRVGADIDRIMAGPWNTRRWTALAIACNGRDYLEDEKCLGCHSGGGPFQRCSYWEGNSRYRCSNCAWDNVACRWPQIASKVKTKPKKRSLSTSIKAASSAASTDRTVSADATISVLGDMSEPELDDHRIKEPSVEVRFLGDEPIDDDRPEDTQYHYGNNDEVQLVEGSHQDSVDQVIESFKIFKRSNPIVHTVLGHFDPETTTAYTKGLSPQQISGLGISIVANRWPESYEWRSETWKAIAIALKGEIMEGEDACKVCKKGKGRFTQCYIWKEFSNKCANCMLRKTFCKEPAYPPKNARPSTTTSNNSTQEPEPETRPEPMQLDEESSQDYAESEPADGFDEVSEEANSSFRAVDKYAEESPEPAGVAFNTLDKYVEERPDPAGASFKALDKYAEESPVPADVSFKALDKYATESPEPADVSFKALDKHAEESPSPTDVPFTALDNTPQKVQSQLTFLSKHWTSTPRRA</sequence>
<dbReference type="InterPro" id="IPR022190">
    <property type="entry name" value="DUF3716"/>
</dbReference>
<protein>
    <submittedName>
        <fullName evidence="2">Uncharacterized protein</fullName>
    </submittedName>
</protein>
<dbReference type="AlphaFoldDB" id="A0A3N4I9D5"/>
<feature type="region of interest" description="Disordered" evidence="1">
    <location>
        <begin position="358"/>
        <end position="431"/>
    </location>
</feature>
<evidence type="ECO:0000313" key="2">
    <source>
        <dbReference type="EMBL" id="RPA82679.1"/>
    </source>
</evidence>